<dbReference type="RefSeq" id="WP_367991790.1">
    <property type="nucleotide sequence ID" value="NZ_JBFPJR010000006.1"/>
</dbReference>
<name>A0ABV3SVE7_9ACTN</name>
<dbReference type="Pfam" id="PF00903">
    <property type="entry name" value="Glyoxalase"/>
    <property type="match status" value="1"/>
</dbReference>
<keyword evidence="3" id="KW-1185">Reference proteome</keyword>
<accession>A0ABV3SVE7</accession>
<protein>
    <submittedName>
        <fullName evidence="2">VOC family protein</fullName>
    </submittedName>
</protein>
<dbReference type="SUPFAM" id="SSF54593">
    <property type="entry name" value="Glyoxalase/Bleomycin resistance protein/Dihydroxybiphenyl dioxygenase"/>
    <property type="match status" value="1"/>
</dbReference>
<sequence length="127" mass="14343">MEVLAGRVLLHPADPERSWRFYRDVLGLAVYREFSGGIVFFLGGGFLEVSGEGARDAGTPNLDLWLQVRDLAAEHERLAAAQATILREPRREPWGLLEMWVSDPDGVRLVLVEVPEDHPLRRDTRPT</sequence>
<comment type="caution">
    <text evidence="2">The sequence shown here is derived from an EMBL/GenBank/DDBJ whole genome shotgun (WGS) entry which is preliminary data.</text>
</comment>
<gene>
    <name evidence="2" type="ORF">AB3X52_04695</name>
</gene>
<evidence type="ECO:0000259" key="1">
    <source>
        <dbReference type="PROSITE" id="PS51819"/>
    </source>
</evidence>
<dbReference type="InterPro" id="IPR004360">
    <property type="entry name" value="Glyas_Fos-R_dOase_dom"/>
</dbReference>
<organism evidence="2 3">
    <name type="scientific">Nocardioides eburneus</name>
    <dbReference type="NCBI Taxonomy" id="3231482"/>
    <lineage>
        <taxon>Bacteria</taxon>
        <taxon>Bacillati</taxon>
        <taxon>Actinomycetota</taxon>
        <taxon>Actinomycetes</taxon>
        <taxon>Propionibacteriales</taxon>
        <taxon>Nocardioidaceae</taxon>
        <taxon>Nocardioides</taxon>
    </lineage>
</organism>
<dbReference type="PROSITE" id="PS51819">
    <property type="entry name" value="VOC"/>
    <property type="match status" value="1"/>
</dbReference>
<dbReference type="InterPro" id="IPR029068">
    <property type="entry name" value="Glyas_Bleomycin-R_OHBP_Dase"/>
</dbReference>
<reference evidence="2 3" key="1">
    <citation type="submission" date="2024-07" db="EMBL/GenBank/DDBJ databases">
        <authorList>
            <person name="Lee S."/>
            <person name="Kang M."/>
        </authorList>
    </citation>
    <scope>NUCLEOTIDE SEQUENCE [LARGE SCALE GENOMIC DNA]</scope>
    <source>
        <strain evidence="2 3">DS6</strain>
    </source>
</reference>
<feature type="domain" description="VOC" evidence="1">
    <location>
        <begin position="4"/>
        <end position="114"/>
    </location>
</feature>
<dbReference type="EMBL" id="JBFPJR010000006">
    <property type="protein sequence ID" value="MEX0426911.1"/>
    <property type="molecule type" value="Genomic_DNA"/>
</dbReference>
<evidence type="ECO:0000313" key="3">
    <source>
        <dbReference type="Proteomes" id="UP001556631"/>
    </source>
</evidence>
<dbReference type="Proteomes" id="UP001556631">
    <property type="component" value="Unassembled WGS sequence"/>
</dbReference>
<evidence type="ECO:0000313" key="2">
    <source>
        <dbReference type="EMBL" id="MEX0426911.1"/>
    </source>
</evidence>
<dbReference type="InterPro" id="IPR037523">
    <property type="entry name" value="VOC_core"/>
</dbReference>
<dbReference type="Gene3D" id="3.10.180.10">
    <property type="entry name" value="2,3-Dihydroxybiphenyl 1,2-Dioxygenase, domain 1"/>
    <property type="match status" value="1"/>
</dbReference>
<proteinExistence type="predicted"/>